<dbReference type="InterPro" id="IPR002346">
    <property type="entry name" value="Mopterin_DH_FAD-bd"/>
</dbReference>
<evidence type="ECO:0000256" key="4">
    <source>
        <dbReference type="ARBA" id="ARBA00023002"/>
    </source>
</evidence>
<dbReference type="InterPro" id="IPR014307">
    <property type="entry name" value="Xanthine_DH_ssu"/>
</dbReference>
<dbReference type="Gene3D" id="3.10.20.30">
    <property type="match status" value="1"/>
</dbReference>
<dbReference type="InterPro" id="IPR012175">
    <property type="entry name" value="Xanth_DH_ssu_bac"/>
</dbReference>
<dbReference type="GO" id="GO:0051537">
    <property type="term" value="F:2 iron, 2 sulfur cluster binding"/>
    <property type="evidence" value="ECO:0007669"/>
    <property type="project" value="InterPro"/>
</dbReference>
<dbReference type="InterPro" id="IPR016169">
    <property type="entry name" value="FAD-bd_PCMH_sub2"/>
</dbReference>
<dbReference type="OrthoDB" id="9792018at2"/>
<dbReference type="Proteomes" id="UP000291301">
    <property type="component" value="Unassembled WGS sequence"/>
</dbReference>
<dbReference type="PANTHER" id="PTHR45444">
    <property type="entry name" value="XANTHINE DEHYDROGENASE"/>
    <property type="match status" value="1"/>
</dbReference>
<keyword evidence="2" id="KW-0479">Metal-binding</keyword>
<dbReference type="InterPro" id="IPR036010">
    <property type="entry name" value="2Fe-2S_ferredoxin-like_sf"/>
</dbReference>
<dbReference type="Gene3D" id="3.30.43.10">
    <property type="entry name" value="Uridine Diphospho-n-acetylenolpyruvylglucosamine Reductase, domain 2"/>
    <property type="match status" value="1"/>
</dbReference>
<dbReference type="GO" id="GO:0071949">
    <property type="term" value="F:FAD binding"/>
    <property type="evidence" value="ECO:0007669"/>
    <property type="project" value="InterPro"/>
</dbReference>
<dbReference type="InterPro" id="IPR006058">
    <property type="entry name" value="2Fe2S_fd_BS"/>
</dbReference>
<organism evidence="8 9">
    <name type="scientific">Oricola cellulosilytica</name>
    <dbReference type="NCBI Taxonomy" id="1429082"/>
    <lineage>
        <taxon>Bacteria</taxon>
        <taxon>Pseudomonadati</taxon>
        <taxon>Pseudomonadota</taxon>
        <taxon>Alphaproteobacteria</taxon>
        <taxon>Hyphomicrobiales</taxon>
        <taxon>Ahrensiaceae</taxon>
        <taxon>Oricola</taxon>
    </lineage>
</organism>
<accession>A0A4R0P606</accession>
<evidence type="ECO:0000256" key="5">
    <source>
        <dbReference type="ARBA" id="ARBA00023004"/>
    </source>
</evidence>
<evidence type="ECO:0000313" key="8">
    <source>
        <dbReference type="EMBL" id="TCD11296.1"/>
    </source>
</evidence>
<proteinExistence type="predicted"/>
<keyword evidence="5" id="KW-0408">Iron</keyword>
<evidence type="ECO:0000259" key="7">
    <source>
        <dbReference type="PROSITE" id="PS51387"/>
    </source>
</evidence>
<dbReference type="InterPro" id="IPR016166">
    <property type="entry name" value="FAD-bd_PCMH"/>
</dbReference>
<dbReference type="PROSITE" id="PS51085">
    <property type="entry name" value="2FE2S_FER_2"/>
    <property type="match status" value="1"/>
</dbReference>
<feature type="domain" description="FAD-binding PCMH-type" evidence="7">
    <location>
        <begin position="181"/>
        <end position="355"/>
    </location>
</feature>
<evidence type="ECO:0000313" key="9">
    <source>
        <dbReference type="Proteomes" id="UP000291301"/>
    </source>
</evidence>
<dbReference type="SUPFAM" id="SSF55447">
    <property type="entry name" value="CO dehydrogenase flavoprotein C-terminal domain-like"/>
    <property type="match status" value="1"/>
</dbReference>
<dbReference type="Pfam" id="PF01799">
    <property type="entry name" value="Fer2_2"/>
    <property type="match status" value="1"/>
</dbReference>
<dbReference type="SUPFAM" id="SSF56176">
    <property type="entry name" value="FAD-binding/transporter-associated domain-like"/>
    <property type="match status" value="1"/>
</dbReference>
<dbReference type="Gene3D" id="3.30.390.50">
    <property type="entry name" value="CO dehydrogenase flavoprotein, C-terminal domain"/>
    <property type="match status" value="1"/>
</dbReference>
<name>A0A4R0P606_9HYPH</name>
<dbReference type="InterPro" id="IPR036683">
    <property type="entry name" value="CO_DH_flav_C_dom_sf"/>
</dbReference>
<gene>
    <name evidence="8" type="primary">xdhA</name>
    <name evidence="8" type="ORF">E0D97_17370</name>
</gene>
<keyword evidence="9" id="KW-1185">Reference proteome</keyword>
<dbReference type="SUPFAM" id="SSF47741">
    <property type="entry name" value="CO dehydrogenase ISP C-domain like"/>
    <property type="match status" value="1"/>
</dbReference>
<keyword evidence="4 8" id="KW-0560">Oxidoreductase</keyword>
<dbReference type="PANTHER" id="PTHR45444:SF3">
    <property type="entry name" value="XANTHINE DEHYDROGENASE"/>
    <property type="match status" value="1"/>
</dbReference>
<dbReference type="InterPro" id="IPR012675">
    <property type="entry name" value="Beta-grasp_dom_sf"/>
</dbReference>
<dbReference type="GO" id="GO:0004854">
    <property type="term" value="F:xanthine dehydrogenase activity"/>
    <property type="evidence" value="ECO:0007669"/>
    <property type="project" value="UniProtKB-EC"/>
</dbReference>
<dbReference type="SUPFAM" id="SSF54292">
    <property type="entry name" value="2Fe-2S ferredoxin-like"/>
    <property type="match status" value="1"/>
</dbReference>
<dbReference type="Gene3D" id="3.30.465.10">
    <property type="match status" value="1"/>
</dbReference>
<feature type="domain" description="2Fe-2S ferredoxin-type" evidence="6">
    <location>
        <begin position="9"/>
        <end position="90"/>
    </location>
</feature>
<dbReference type="PROSITE" id="PS00197">
    <property type="entry name" value="2FE2S_FER_1"/>
    <property type="match status" value="1"/>
</dbReference>
<dbReference type="InterPro" id="IPR001041">
    <property type="entry name" value="2Fe-2S_ferredoxin-type"/>
</dbReference>
<dbReference type="InterPro" id="IPR002888">
    <property type="entry name" value="2Fe-2S-bd"/>
</dbReference>
<dbReference type="CDD" id="cd00207">
    <property type="entry name" value="fer2"/>
    <property type="match status" value="1"/>
</dbReference>
<dbReference type="Pfam" id="PF03450">
    <property type="entry name" value="CO_deh_flav_C"/>
    <property type="match status" value="1"/>
</dbReference>
<evidence type="ECO:0000259" key="6">
    <source>
        <dbReference type="PROSITE" id="PS51085"/>
    </source>
</evidence>
<dbReference type="InterPro" id="IPR016208">
    <property type="entry name" value="Ald_Oxase/xanthine_DH-like"/>
</dbReference>
<reference evidence="8 9" key="1">
    <citation type="journal article" date="2015" name="Antonie Van Leeuwenhoek">
        <title>Oricola cellulosilytica gen. nov., sp. nov., a cellulose-degrading bacterium of the family Phyllobacteriaceae isolated from surface seashore water, and emended descriptions of Mesorhizobium loti and Phyllobacterium myrsinacearum.</title>
        <authorList>
            <person name="Hameed A."/>
            <person name="Shahina M."/>
            <person name="Lai W.A."/>
            <person name="Lin S.Y."/>
            <person name="Young L.S."/>
            <person name="Liu Y.C."/>
            <person name="Hsu Y.H."/>
            <person name="Young C.C."/>
        </authorList>
    </citation>
    <scope>NUCLEOTIDE SEQUENCE [LARGE SCALE GENOMIC DNA]</scope>
    <source>
        <strain evidence="8 9">KCTC 52183</strain>
    </source>
</reference>
<evidence type="ECO:0000256" key="1">
    <source>
        <dbReference type="ARBA" id="ARBA00022630"/>
    </source>
</evidence>
<keyword evidence="3" id="KW-0274">FAD</keyword>
<comment type="caution">
    <text evidence="8">The sequence shown here is derived from an EMBL/GenBank/DDBJ whole genome shotgun (WGS) entry which is preliminary data.</text>
</comment>
<dbReference type="PROSITE" id="PS51387">
    <property type="entry name" value="FAD_PCMH"/>
    <property type="match status" value="1"/>
</dbReference>
<dbReference type="SMART" id="SM01092">
    <property type="entry name" value="CO_deh_flav_C"/>
    <property type="match status" value="1"/>
</dbReference>
<dbReference type="GO" id="GO:0005506">
    <property type="term" value="F:iron ion binding"/>
    <property type="evidence" value="ECO:0007669"/>
    <property type="project" value="InterPro"/>
</dbReference>
<evidence type="ECO:0000256" key="2">
    <source>
        <dbReference type="ARBA" id="ARBA00022723"/>
    </source>
</evidence>
<dbReference type="InterPro" id="IPR016167">
    <property type="entry name" value="FAD-bd_PCMH_sub1"/>
</dbReference>
<dbReference type="Pfam" id="PF00941">
    <property type="entry name" value="FAD_binding_5"/>
    <property type="match status" value="1"/>
</dbReference>
<dbReference type="Gene3D" id="1.10.150.120">
    <property type="entry name" value="[2Fe-2S]-binding domain"/>
    <property type="match status" value="1"/>
</dbReference>
<dbReference type="NCBIfam" id="TIGR02963">
    <property type="entry name" value="xanthine_xdhA"/>
    <property type="match status" value="1"/>
</dbReference>
<keyword evidence="1" id="KW-0285">Flavoprotein</keyword>
<dbReference type="Pfam" id="PF00111">
    <property type="entry name" value="Fer2"/>
    <property type="match status" value="1"/>
</dbReference>
<protein>
    <submittedName>
        <fullName evidence="8">Xanthine dehydrogenase small subunit</fullName>
        <ecNumber evidence="8">1.17.1.4</ecNumber>
    </submittedName>
</protein>
<dbReference type="InterPro" id="IPR005107">
    <property type="entry name" value="CO_DH_flav_C"/>
</dbReference>
<dbReference type="EMBL" id="SJST01000010">
    <property type="protein sequence ID" value="TCD11296.1"/>
    <property type="molecule type" value="Genomic_DNA"/>
</dbReference>
<dbReference type="EC" id="1.17.1.4" evidence="8"/>
<dbReference type="RefSeq" id="WP_131571605.1">
    <property type="nucleotide sequence ID" value="NZ_JAINFK010000002.1"/>
</dbReference>
<dbReference type="InterPro" id="IPR036318">
    <property type="entry name" value="FAD-bd_PCMH-like_sf"/>
</dbReference>
<dbReference type="AlphaFoldDB" id="A0A4R0P606"/>
<dbReference type="PIRSF" id="PIRSF036557">
    <property type="entry name" value="XdhA_RC"/>
    <property type="match status" value="1"/>
</dbReference>
<evidence type="ECO:0000256" key="3">
    <source>
        <dbReference type="ARBA" id="ARBA00022827"/>
    </source>
</evidence>
<sequence>MNAETKAAEAIRFVLNGKTVEFAVRPDTTALDLVRLHAGLTGTKEGCAEGDCGACTVLLRRGDGPRQAANACIMTAAQLDGTELTTVEGLKHDGALTPLQDAMAQNGSSQCGFCTPGIVMALTGLIEENPEPEETAIHDALAGNLCRCTGYRPIVEATKVAAKAKPASIARSVLPPLRSEIAVGGCVLHQPGDLAGLLELRGRYPDAVLLAGGTDLGVARADYHSGWDRIVSTAHVRELRAITATRDEWTFGAAVTWEEVLATVADDYPSLATLIRRFGSTQIRSMGTIGGNIGTASPIGDGPPPLIALGATITLASRADGERSILLEDFFLDYRKTAMRPDEVIISVTLPRLKDGELFRVYKLSKRYDQDISTVCGAFWLRMEGDTVSECRIAYGGMAAIPKRAKSSENKIIGRPLDSESTRAAVEALSDDFSPLSDWRGSAEYRMKAAGALIQRLAHDAAGETVEVMAL</sequence>
<dbReference type="InterPro" id="IPR036884">
    <property type="entry name" value="2Fe-2S-bd_dom_sf"/>
</dbReference>